<dbReference type="PANTHER" id="PTHR43155">
    <property type="entry name" value="CYCLIC DI-GMP PHOSPHODIESTERASE PA4108-RELATED"/>
    <property type="match status" value="1"/>
</dbReference>
<gene>
    <name evidence="2" type="ORF">AZI87_12745</name>
</gene>
<name>A0A161PC82_BDEBC</name>
<comment type="caution">
    <text evidence="2">The sequence shown here is derived from an EMBL/GenBank/DDBJ whole genome shotgun (WGS) entry which is preliminary data.</text>
</comment>
<organism evidence="2 3">
    <name type="scientific">Bdellovibrio bacteriovorus</name>
    <dbReference type="NCBI Taxonomy" id="959"/>
    <lineage>
        <taxon>Bacteria</taxon>
        <taxon>Pseudomonadati</taxon>
        <taxon>Bdellovibrionota</taxon>
        <taxon>Bdellovibrionia</taxon>
        <taxon>Bdellovibrionales</taxon>
        <taxon>Pseudobdellovibrionaceae</taxon>
        <taxon>Bdellovibrio</taxon>
    </lineage>
</organism>
<dbReference type="RefSeq" id="WP_063207702.1">
    <property type="nucleotide sequence ID" value="NZ_LUKD01000005.1"/>
</dbReference>
<dbReference type="PROSITE" id="PS51832">
    <property type="entry name" value="HD_GYP"/>
    <property type="match status" value="1"/>
</dbReference>
<dbReference type="Pfam" id="PF13487">
    <property type="entry name" value="HD_5"/>
    <property type="match status" value="1"/>
</dbReference>
<dbReference type="InterPro" id="IPR037522">
    <property type="entry name" value="HD_GYP_dom"/>
</dbReference>
<dbReference type="PANTHER" id="PTHR43155:SF2">
    <property type="entry name" value="CYCLIC DI-GMP PHOSPHODIESTERASE PA4108"/>
    <property type="match status" value="1"/>
</dbReference>
<dbReference type="SUPFAM" id="SSF109604">
    <property type="entry name" value="HD-domain/PDEase-like"/>
    <property type="match status" value="1"/>
</dbReference>
<sequence>MKPNSGSTVDVLIGSPRDSFWETVKVVLKGYYPYQLKHFRSVDEALETTSDTFTPVLALIDGQDGTAKTNEWVQSTKMNYPDSHVIVLHSSAAPLDFNVVKKNGADEIMHINFDREFISDVILQLAPIEMEGDNIPITSLMPVDLRDMEAQVTINFDVYVHLPANHRSVCMRKAGDVVDEKHLDKFKALKQQMYIKKTQMKAFFEYARTVMSLRNIPLPVSMTEKFHRSKKAIYEIMAQFLNGAATDYSEGKMILERCRNIIADFELTKDMDAPAIFDEIFRFTGNTRTLYHDCICLSAYAAYFAQLLGWSAEKRESAAIAGLLHNIGLSQMPPTVGDKSVKDFSAEELQAYHFYPERSVNMVKAKKVPLPQEIADAIGQHRENNLGTGFPKKLKAEDISEFGKLMALAYRFHEMTALQDGRQATAPVQAMTLLKENALSGNGELDLLMTTQVFKKFKA</sequence>
<dbReference type="AlphaFoldDB" id="A0A161PC82"/>
<dbReference type="Gene3D" id="1.10.3210.10">
    <property type="entry name" value="Hypothetical protein af1432"/>
    <property type="match status" value="1"/>
</dbReference>
<evidence type="ECO:0000313" key="3">
    <source>
        <dbReference type="Proteomes" id="UP000075799"/>
    </source>
</evidence>
<evidence type="ECO:0000259" key="1">
    <source>
        <dbReference type="PROSITE" id="PS51832"/>
    </source>
</evidence>
<reference evidence="2 3" key="1">
    <citation type="submission" date="2016-03" db="EMBL/GenBank/DDBJ databases">
        <authorList>
            <person name="Ploux O."/>
        </authorList>
    </citation>
    <scope>NUCLEOTIDE SEQUENCE [LARGE SCALE GENOMIC DNA]</scope>
    <source>
        <strain evidence="2 3">EC13</strain>
    </source>
</reference>
<proteinExistence type="predicted"/>
<feature type="domain" description="HD-GYP" evidence="1">
    <location>
        <begin position="268"/>
        <end position="459"/>
    </location>
</feature>
<dbReference type="Proteomes" id="UP000075799">
    <property type="component" value="Unassembled WGS sequence"/>
</dbReference>
<accession>A0A161PC82</accession>
<protein>
    <recommendedName>
        <fullName evidence="1">HD-GYP domain-containing protein</fullName>
    </recommendedName>
</protein>
<evidence type="ECO:0000313" key="2">
    <source>
        <dbReference type="EMBL" id="KYG65406.1"/>
    </source>
</evidence>
<dbReference type="InterPro" id="IPR003607">
    <property type="entry name" value="HD/PDEase_dom"/>
</dbReference>
<dbReference type="CDD" id="cd00077">
    <property type="entry name" value="HDc"/>
    <property type="match status" value="1"/>
</dbReference>
<dbReference type="EMBL" id="LUKD01000005">
    <property type="protein sequence ID" value="KYG65406.1"/>
    <property type="molecule type" value="Genomic_DNA"/>
</dbReference>
<dbReference type="OrthoDB" id="5287982at2"/>